<dbReference type="SUPFAM" id="SSF55347">
    <property type="entry name" value="Glyceraldehyde-3-phosphate dehydrogenase-like, C-terminal domain"/>
    <property type="match status" value="1"/>
</dbReference>
<dbReference type="Pfam" id="PF00742">
    <property type="entry name" value="Homoserine_dh"/>
    <property type="match status" value="1"/>
</dbReference>
<evidence type="ECO:0000256" key="7">
    <source>
        <dbReference type="ARBA" id="ARBA00022697"/>
    </source>
</evidence>
<dbReference type="UniPathway" id="UPA00051">
    <property type="reaction ID" value="UER00465"/>
</dbReference>
<dbReference type="GO" id="GO:0004412">
    <property type="term" value="F:homoserine dehydrogenase activity"/>
    <property type="evidence" value="ECO:0007669"/>
    <property type="project" value="UniProtKB-EC"/>
</dbReference>
<evidence type="ECO:0000256" key="10">
    <source>
        <dbReference type="ARBA" id="ARBA00023167"/>
    </source>
</evidence>
<keyword evidence="6" id="KW-0028">Amino-acid biosynthesis</keyword>
<dbReference type="GO" id="GO:0050661">
    <property type="term" value="F:NADP binding"/>
    <property type="evidence" value="ECO:0007669"/>
    <property type="project" value="InterPro"/>
</dbReference>
<reference evidence="14 15" key="1">
    <citation type="journal article" date="2014" name="Int. J. Syst. Evol. Microbiol.">
        <title>Jeotgalibaca dankookensis gen. nov., sp. nov., a member of the family Carnobacteriaceae, isolated from seujeot (Korean traditional food).</title>
        <authorList>
            <person name="Lee D.G."/>
            <person name="Trujillo M.E."/>
            <person name="Kang H."/>
            <person name="Ahn T.Y."/>
        </authorList>
    </citation>
    <scope>NUCLEOTIDE SEQUENCE [LARGE SCALE GENOMIC DNA]</scope>
    <source>
        <strain evidence="14 15">EX-07</strain>
    </source>
</reference>
<dbReference type="PANTHER" id="PTHR43331:SF1">
    <property type="entry name" value="HOMOSERINE DEHYDROGENASE"/>
    <property type="match status" value="1"/>
</dbReference>
<comment type="pathway">
    <text evidence="1">Amino-acid biosynthesis; L-threonine biosynthesis; L-threonine from L-aspartate: step 3/5.</text>
</comment>
<evidence type="ECO:0000313" key="14">
    <source>
        <dbReference type="EMBL" id="AQS52815.1"/>
    </source>
</evidence>
<evidence type="ECO:0000256" key="11">
    <source>
        <dbReference type="ARBA" id="ARBA00048841"/>
    </source>
</evidence>
<dbReference type="AlphaFoldDB" id="A0A1S6IMN6"/>
<dbReference type="Pfam" id="PF03447">
    <property type="entry name" value="NAD_binding_3"/>
    <property type="match status" value="1"/>
</dbReference>
<evidence type="ECO:0000259" key="13">
    <source>
        <dbReference type="Pfam" id="PF03447"/>
    </source>
</evidence>
<dbReference type="PANTHER" id="PTHR43331">
    <property type="entry name" value="HOMOSERINE DEHYDROGENASE"/>
    <property type="match status" value="1"/>
</dbReference>
<evidence type="ECO:0000256" key="3">
    <source>
        <dbReference type="ARBA" id="ARBA00006753"/>
    </source>
</evidence>
<dbReference type="InterPro" id="IPR005106">
    <property type="entry name" value="Asp/hSer_DH_NAD-bd"/>
</dbReference>
<gene>
    <name evidence="14" type="primary">hom_1</name>
    <name evidence="14" type="ORF">BW727_100422</name>
</gene>
<organism evidence="14 15">
    <name type="scientific">Jeotgalibaca dankookensis</name>
    <dbReference type="NCBI Taxonomy" id="708126"/>
    <lineage>
        <taxon>Bacteria</taxon>
        <taxon>Bacillati</taxon>
        <taxon>Bacillota</taxon>
        <taxon>Bacilli</taxon>
        <taxon>Lactobacillales</taxon>
        <taxon>Carnobacteriaceae</taxon>
        <taxon>Jeotgalibaca</taxon>
    </lineage>
</organism>
<evidence type="ECO:0000256" key="6">
    <source>
        <dbReference type="ARBA" id="ARBA00022605"/>
    </source>
</evidence>
<feature type="domain" description="Aspartate/homoserine dehydrogenase NAD-binding" evidence="13">
    <location>
        <begin position="6"/>
        <end position="94"/>
    </location>
</feature>
<evidence type="ECO:0000256" key="2">
    <source>
        <dbReference type="ARBA" id="ARBA00005062"/>
    </source>
</evidence>
<keyword evidence="9" id="KW-0915">Sodium</keyword>
<evidence type="ECO:0000256" key="1">
    <source>
        <dbReference type="ARBA" id="ARBA00005056"/>
    </source>
</evidence>
<dbReference type="NCBIfam" id="NF004976">
    <property type="entry name" value="PRK06349.1"/>
    <property type="match status" value="1"/>
</dbReference>
<sequence>MKRTDINIEIIKILASDQTAHLAAIEKGLPITNQFETIDIVVEVMGSPEVAKTYISQALKSGKNVVTANKDIIAAYESELGKIAEVNGKDLFFEASVAGGVPITRVLSDSFVGDRIQEINGILNGTTNFIMSQMYDDHQSYQDGLRLSQELGFAEADPSADVEGLDPARKLIILMKLAFGYTAKLSNLTVEGK</sequence>
<comment type="catalytic activity">
    <reaction evidence="11">
        <text>L-homoserine + NADP(+) = L-aspartate 4-semialdehyde + NADPH + H(+)</text>
        <dbReference type="Rhea" id="RHEA:15761"/>
        <dbReference type="ChEBI" id="CHEBI:15378"/>
        <dbReference type="ChEBI" id="CHEBI:57476"/>
        <dbReference type="ChEBI" id="CHEBI:57783"/>
        <dbReference type="ChEBI" id="CHEBI:58349"/>
        <dbReference type="ChEBI" id="CHEBI:537519"/>
        <dbReference type="EC" id="1.1.1.3"/>
    </reaction>
    <physiologicalReaction direction="right-to-left" evidence="11">
        <dbReference type="Rhea" id="RHEA:15763"/>
    </physiologicalReaction>
</comment>
<evidence type="ECO:0000256" key="8">
    <source>
        <dbReference type="ARBA" id="ARBA00023002"/>
    </source>
</evidence>
<feature type="domain" description="Homoserine dehydrogenase catalytic" evidence="12">
    <location>
        <begin position="102"/>
        <end position="192"/>
    </location>
</feature>
<dbReference type="GO" id="GO:0009088">
    <property type="term" value="P:threonine biosynthetic process"/>
    <property type="evidence" value="ECO:0007669"/>
    <property type="project" value="UniProtKB-UniPathway"/>
</dbReference>
<dbReference type="KEGG" id="jda:BW727_100422"/>
<dbReference type="EC" id="1.1.1.3" evidence="4"/>
<evidence type="ECO:0000256" key="5">
    <source>
        <dbReference type="ARBA" id="ARBA00013376"/>
    </source>
</evidence>
<evidence type="ECO:0000259" key="12">
    <source>
        <dbReference type="Pfam" id="PF00742"/>
    </source>
</evidence>
<dbReference type="Gene3D" id="3.40.50.720">
    <property type="entry name" value="NAD(P)-binding Rossmann-like Domain"/>
    <property type="match status" value="1"/>
</dbReference>
<comment type="pathway">
    <text evidence="2">Amino-acid biosynthesis; L-methionine biosynthesis via de novo pathway; L-homoserine from L-aspartate: step 3/3.</text>
</comment>
<evidence type="ECO:0000313" key="15">
    <source>
        <dbReference type="Proteomes" id="UP000188993"/>
    </source>
</evidence>
<accession>A0A1S6IMN6</accession>
<protein>
    <recommendedName>
        <fullName evidence="5">Homoserine dehydrogenase</fullName>
        <ecNumber evidence="4">1.1.1.3</ecNumber>
    </recommendedName>
</protein>
<keyword evidence="10" id="KW-0486">Methionine biosynthesis</keyword>
<name>A0A1S6IMN6_9LACT</name>
<keyword evidence="15" id="KW-1185">Reference proteome</keyword>
<dbReference type="UniPathway" id="UPA00050">
    <property type="reaction ID" value="UER00063"/>
</dbReference>
<dbReference type="InterPro" id="IPR001342">
    <property type="entry name" value="HDH_cat"/>
</dbReference>
<dbReference type="InterPro" id="IPR036291">
    <property type="entry name" value="NAD(P)-bd_dom_sf"/>
</dbReference>
<dbReference type="SUPFAM" id="SSF51735">
    <property type="entry name" value="NAD(P)-binding Rossmann-fold domains"/>
    <property type="match status" value="1"/>
</dbReference>
<keyword evidence="7" id="KW-0791">Threonine biosynthesis</keyword>
<comment type="similarity">
    <text evidence="3">Belongs to the homoserine dehydrogenase family.</text>
</comment>
<evidence type="ECO:0000256" key="9">
    <source>
        <dbReference type="ARBA" id="ARBA00023053"/>
    </source>
</evidence>
<proteinExistence type="inferred from homology"/>
<keyword evidence="8 14" id="KW-0560">Oxidoreductase</keyword>
<dbReference type="Proteomes" id="UP000188993">
    <property type="component" value="Chromosome"/>
</dbReference>
<dbReference type="EMBL" id="CP019728">
    <property type="protein sequence ID" value="AQS52815.1"/>
    <property type="molecule type" value="Genomic_DNA"/>
</dbReference>
<dbReference type="STRING" id="708126.BW727_100422"/>
<dbReference type="OrthoDB" id="9808167at2"/>
<dbReference type="Gene3D" id="3.30.360.10">
    <property type="entry name" value="Dihydrodipicolinate Reductase, domain 2"/>
    <property type="match status" value="1"/>
</dbReference>
<dbReference type="FunFam" id="3.30.360.10:FF:000005">
    <property type="entry name" value="Homoserine dehydrogenase"/>
    <property type="match status" value="1"/>
</dbReference>
<dbReference type="GO" id="GO:0009086">
    <property type="term" value="P:methionine biosynthetic process"/>
    <property type="evidence" value="ECO:0007669"/>
    <property type="project" value="UniProtKB-KW"/>
</dbReference>
<evidence type="ECO:0000256" key="4">
    <source>
        <dbReference type="ARBA" id="ARBA00013213"/>
    </source>
</evidence>